<keyword evidence="2" id="KW-1185">Reference proteome</keyword>
<evidence type="ECO:0000313" key="2">
    <source>
        <dbReference type="Proteomes" id="UP001233360"/>
    </source>
</evidence>
<dbReference type="RefSeq" id="WP_004927592.1">
    <property type="nucleotide sequence ID" value="NZ_BCMA01000001.1"/>
</dbReference>
<protein>
    <submittedName>
        <fullName evidence="1">Uncharacterized protein</fullName>
    </submittedName>
</protein>
<reference evidence="1 2" key="1">
    <citation type="submission" date="2023-07" db="EMBL/GenBank/DDBJ databases">
        <title>Functional and genomic diversity of the sorghum phyllosphere microbiome.</title>
        <authorList>
            <person name="Shade A."/>
        </authorList>
    </citation>
    <scope>NUCLEOTIDE SEQUENCE [LARGE SCALE GENOMIC DNA]</scope>
    <source>
        <strain evidence="1 2">SORGH_AS_0887</strain>
    </source>
</reference>
<organism evidence="1 2">
    <name type="scientific">Acinetobacter baylyi</name>
    <dbReference type="NCBI Taxonomy" id="202950"/>
    <lineage>
        <taxon>Bacteria</taxon>
        <taxon>Pseudomonadati</taxon>
        <taxon>Pseudomonadota</taxon>
        <taxon>Gammaproteobacteria</taxon>
        <taxon>Moraxellales</taxon>
        <taxon>Moraxellaceae</taxon>
        <taxon>Acinetobacter</taxon>
    </lineage>
</organism>
<dbReference type="EMBL" id="JAUTBK010000002">
    <property type="protein sequence ID" value="MDQ1210612.1"/>
    <property type="molecule type" value="Genomic_DNA"/>
</dbReference>
<comment type="caution">
    <text evidence="1">The sequence shown here is derived from an EMBL/GenBank/DDBJ whole genome shotgun (WGS) entry which is preliminary data.</text>
</comment>
<accession>A0ABU0V1E0</accession>
<sequence length="86" mass="10754">MYNHEIVLQDKIFRRCSVVRVKDTIYDPSKNTFSEQWFWIYAENSEFFPFDLWEKLDHAEINQIIQDERHFYKVIKVITKKRRRLI</sequence>
<evidence type="ECO:0000313" key="1">
    <source>
        <dbReference type="EMBL" id="MDQ1210612.1"/>
    </source>
</evidence>
<dbReference type="GeneID" id="45234456"/>
<proteinExistence type="predicted"/>
<name>A0ABU0V1E0_ACIBI</name>
<gene>
    <name evidence="1" type="ORF">QE380_003535</name>
</gene>
<dbReference type="Proteomes" id="UP001233360">
    <property type="component" value="Unassembled WGS sequence"/>
</dbReference>